<reference evidence="2 3" key="1">
    <citation type="submission" date="2019-07" db="EMBL/GenBank/DDBJ databases">
        <title>Genomes of sea-ice associated Colwellia species.</title>
        <authorList>
            <person name="Bowman J.P."/>
        </authorList>
    </citation>
    <scope>NUCLEOTIDE SEQUENCE [LARGE SCALE GENOMIC DNA]</scope>
    <source>
        <strain evidence="2 3">ACAM 459</strain>
    </source>
</reference>
<accession>A0A5C6QA60</accession>
<evidence type="ECO:0000256" key="1">
    <source>
        <dbReference type="SAM" id="Coils"/>
    </source>
</evidence>
<dbReference type="EMBL" id="VOLT01000009">
    <property type="protein sequence ID" value="TWX65945.1"/>
    <property type="molecule type" value="Genomic_DNA"/>
</dbReference>
<feature type="coiled-coil region" evidence="1">
    <location>
        <begin position="211"/>
        <end position="238"/>
    </location>
</feature>
<gene>
    <name evidence="2" type="ORF">ESZ36_16715</name>
</gene>
<organism evidence="2 3">
    <name type="scientific">Colwellia demingiae</name>
    <dbReference type="NCBI Taxonomy" id="89401"/>
    <lineage>
        <taxon>Bacteria</taxon>
        <taxon>Pseudomonadati</taxon>
        <taxon>Pseudomonadota</taxon>
        <taxon>Gammaproteobacteria</taxon>
        <taxon>Alteromonadales</taxon>
        <taxon>Colwelliaceae</taxon>
        <taxon>Colwellia</taxon>
    </lineage>
</organism>
<evidence type="ECO:0000313" key="2">
    <source>
        <dbReference type="EMBL" id="TWX65945.1"/>
    </source>
</evidence>
<protein>
    <submittedName>
        <fullName evidence="2">Uncharacterized protein</fullName>
    </submittedName>
</protein>
<dbReference type="RefSeq" id="WP_146789966.1">
    <property type="nucleotide sequence ID" value="NZ_VOLT01000009.1"/>
</dbReference>
<dbReference type="OrthoDB" id="6223884at2"/>
<keyword evidence="3" id="KW-1185">Reference proteome</keyword>
<keyword evidence="1" id="KW-0175">Coiled coil</keyword>
<evidence type="ECO:0000313" key="3">
    <source>
        <dbReference type="Proteomes" id="UP000321822"/>
    </source>
</evidence>
<comment type="caution">
    <text evidence="2">The sequence shown here is derived from an EMBL/GenBank/DDBJ whole genome shotgun (WGS) entry which is preliminary data.</text>
</comment>
<sequence>MHVEQVLALIINNLSANKHKIMFSWSAIQLWHQSAFDILLSNKVIIPKATASAIQCHGCEYRCNVDVVRHEYPNNTRYYAVCEHPVMHEQMGRLIVPTEQLKQWEVSIKQLAIIISDLLNLSDTVSYKRDQKSITLGTLKSKLLGRKSVVLNVEPLSLIVNQRELPINELLYFENNKIALDKEQIDHALNLKQSSPVKAYRPNTDKNEQSKANTQAMYQDWQDEYEKLKRKNPNKANQPKKTKGWYAYQISKMPIAQGGGVANITRVLKN</sequence>
<dbReference type="Proteomes" id="UP000321822">
    <property type="component" value="Unassembled WGS sequence"/>
</dbReference>
<dbReference type="AlphaFoldDB" id="A0A5C6QA60"/>
<proteinExistence type="predicted"/>
<name>A0A5C6QA60_9GAMM</name>